<evidence type="ECO:0000313" key="6">
    <source>
        <dbReference type="Proteomes" id="UP000034616"/>
    </source>
</evidence>
<dbReference type="EC" id="1.8.1.9" evidence="3"/>
<comment type="subunit">
    <text evidence="3">Homodimer.</text>
</comment>
<dbReference type="AlphaFoldDB" id="A0A0G0UFW3"/>
<comment type="similarity">
    <text evidence="3">Belongs to the class-II pyridine nucleotide-disulfide oxidoreductase family.</text>
</comment>
<evidence type="ECO:0000313" key="5">
    <source>
        <dbReference type="EMBL" id="KKR87754.1"/>
    </source>
</evidence>
<dbReference type="InterPro" id="IPR050097">
    <property type="entry name" value="Ferredoxin-NADP_redctase_2"/>
</dbReference>
<dbReference type="PANTHER" id="PTHR48105">
    <property type="entry name" value="THIOREDOXIN REDUCTASE 1-RELATED-RELATED"/>
    <property type="match status" value="1"/>
</dbReference>
<comment type="catalytic activity">
    <reaction evidence="3">
        <text>[thioredoxin]-dithiol + NADP(+) = [thioredoxin]-disulfide + NADPH + H(+)</text>
        <dbReference type="Rhea" id="RHEA:20345"/>
        <dbReference type="Rhea" id="RHEA-COMP:10698"/>
        <dbReference type="Rhea" id="RHEA-COMP:10700"/>
        <dbReference type="ChEBI" id="CHEBI:15378"/>
        <dbReference type="ChEBI" id="CHEBI:29950"/>
        <dbReference type="ChEBI" id="CHEBI:50058"/>
        <dbReference type="ChEBI" id="CHEBI:57783"/>
        <dbReference type="ChEBI" id="CHEBI:58349"/>
        <dbReference type="EC" id="1.8.1.9"/>
    </reaction>
</comment>
<keyword evidence="2 3" id="KW-0560">Oxidoreductase</keyword>
<dbReference type="GO" id="GO:0019430">
    <property type="term" value="P:removal of superoxide radicals"/>
    <property type="evidence" value="ECO:0007669"/>
    <property type="project" value="UniProtKB-UniRule"/>
</dbReference>
<name>A0A0G0UFW3_9BACT</name>
<evidence type="ECO:0000256" key="3">
    <source>
        <dbReference type="RuleBase" id="RU003880"/>
    </source>
</evidence>
<dbReference type="GO" id="GO:0004791">
    <property type="term" value="F:thioredoxin-disulfide reductase (NADPH) activity"/>
    <property type="evidence" value="ECO:0007669"/>
    <property type="project" value="UniProtKB-UniRule"/>
</dbReference>
<evidence type="ECO:0000259" key="4">
    <source>
        <dbReference type="Pfam" id="PF07992"/>
    </source>
</evidence>
<dbReference type="Pfam" id="PF07992">
    <property type="entry name" value="Pyr_redox_2"/>
    <property type="match status" value="1"/>
</dbReference>
<reference evidence="5 6" key="1">
    <citation type="journal article" date="2015" name="Nature">
        <title>rRNA introns, odd ribosomes, and small enigmatic genomes across a large radiation of phyla.</title>
        <authorList>
            <person name="Brown C.T."/>
            <person name="Hug L.A."/>
            <person name="Thomas B.C."/>
            <person name="Sharon I."/>
            <person name="Castelle C.J."/>
            <person name="Singh A."/>
            <person name="Wilkins M.J."/>
            <person name="Williams K.H."/>
            <person name="Banfield J.F."/>
        </authorList>
    </citation>
    <scope>NUCLEOTIDE SEQUENCE [LARGE SCALE GENOMIC DNA]</scope>
</reference>
<dbReference type="InterPro" id="IPR005982">
    <property type="entry name" value="Thioredox_Rdtase"/>
</dbReference>
<dbReference type="SUPFAM" id="SSF51905">
    <property type="entry name" value="FAD/NAD(P)-binding domain"/>
    <property type="match status" value="1"/>
</dbReference>
<dbReference type="InterPro" id="IPR036188">
    <property type="entry name" value="FAD/NAD-bd_sf"/>
</dbReference>
<protein>
    <recommendedName>
        <fullName evidence="3">Thioredoxin reductase</fullName>
        <ecNumber evidence="3">1.8.1.9</ecNumber>
    </recommendedName>
</protein>
<keyword evidence="3" id="KW-0676">Redox-active center</keyword>
<dbReference type="Proteomes" id="UP000034616">
    <property type="component" value="Unassembled WGS sequence"/>
</dbReference>
<dbReference type="NCBIfam" id="TIGR01292">
    <property type="entry name" value="TRX_reduct"/>
    <property type="match status" value="1"/>
</dbReference>
<evidence type="ECO:0000256" key="2">
    <source>
        <dbReference type="ARBA" id="ARBA00023002"/>
    </source>
</evidence>
<dbReference type="EMBL" id="LCAH01000001">
    <property type="protein sequence ID" value="KKR87754.1"/>
    <property type="molecule type" value="Genomic_DNA"/>
</dbReference>
<dbReference type="PRINTS" id="PR00469">
    <property type="entry name" value="PNDRDTASEII"/>
</dbReference>
<comment type="cofactor">
    <cofactor evidence="3">
        <name>FAD</name>
        <dbReference type="ChEBI" id="CHEBI:57692"/>
    </cofactor>
</comment>
<keyword evidence="1 3" id="KW-0285">Flavoprotein</keyword>
<accession>A0A0G0UFW3</accession>
<dbReference type="PATRIC" id="fig|1618985.3.peg.34"/>
<dbReference type="Gene3D" id="3.50.50.60">
    <property type="entry name" value="FAD/NAD(P)-binding domain"/>
    <property type="match status" value="2"/>
</dbReference>
<organism evidence="5 6">
    <name type="scientific">Candidatus Uhrbacteria bacterium GW2011_GWC2_41_11</name>
    <dbReference type="NCBI Taxonomy" id="1618985"/>
    <lineage>
        <taxon>Bacteria</taxon>
        <taxon>Candidatus Uhriibacteriota</taxon>
    </lineage>
</organism>
<feature type="domain" description="FAD/NAD(P)-binding" evidence="4">
    <location>
        <begin position="5"/>
        <end position="293"/>
    </location>
</feature>
<dbReference type="PRINTS" id="PR00368">
    <property type="entry name" value="FADPNR"/>
</dbReference>
<sequence length="307" mass="33617">MAKEKLIIIGSGPAGLTAALYAARAELQPILFEGQQAGGQLTMTTEVENFPGFPSGILGTDLMSLFKKQAERFGTRVMSETVVDVDFSVPIFSVKTDKETYQAETVLIATGASAMWLGIPGEQEYQGRGVSACATCDGFFFRGKEIVVSGGGDAAMEEALFLSRFVDKITVVVRRDELRASKIMQERVKKNSKVSFLWNTEIREVLGDGQKLTSLRLWNNKTEEESIFLTNGLFVAIGHKPNTSLFEKWIALDEKGYIRCEEGSTRTNIEGIFAAGDVADHVYRQAITAAGTGCMAAIDIERWLGSR</sequence>
<keyword evidence="3" id="KW-0274">FAD</keyword>
<dbReference type="InterPro" id="IPR023753">
    <property type="entry name" value="FAD/NAD-binding_dom"/>
</dbReference>
<evidence type="ECO:0000256" key="1">
    <source>
        <dbReference type="ARBA" id="ARBA00022630"/>
    </source>
</evidence>
<gene>
    <name evidence="5" type="ORF">UU35_C0001G0035</name>
</gene>
<dbReference type="GO" id="GO:0005737">
    <property type="term" value="C:cytoplasm"/>
    <property type="evidence" value="ECO:0007669"/>
    <property type="project" value="InterPro"/>
</dbReference>
<proteinExistence type="inferred from homology"/>
<comment type="caution">
    <text evidence="5">The sequence shown here is derived from an EMBL/GenBank/DDBJ whole genome shotgun (WGS) entry which is preliminary data.</text>
</comment>